<dbReference type="AlphaFoldDB" id="A0AAW1V671"/>
<proteinExistence type="predicted"/>
<feature type="coiled-coil region" evidence="1">
    <location>
        <begin position="277"/>
        <end position="304"/>
    </location>
</feature>
<organism evidence="2 3">
    <name type="scientific">Henosepilachna vigintioctopunctata</name>
    <dbReference type="NCBI Taxonomy" id="420089"/>
    <lineage>
        <taxon>Eukaryota</taxon>
        <taxon>Metazoa</taxon>
        <taxon>Ecdysozoa</taxon>
        <taxon>Arthropoda</taxon>
        <taxon>Hexapoda</taxon>
        <taxon>Insecta</taxon>
        <taxon>Pterygota</taxon>
        <taxon>Neoptera</taxon>
        <taxon>Endopterygota</taxon>
        <taxon>Coleoptera</taxon>
        <taxon>Polyphaga</taxon>
        <taxon>Cucujiformia</taxon>
        <taxon>Coccinelloidea</taxon>
        <taxon>Coccinellidae</taxon>
        <taxon>Epilachninae</taxon>
        <taxon>Epilachnini</taxon>
        <taxon>Henosepilachna</taxon>
    </lineage>
</organism>
<sequence length="395" mass="45601">MNDMHEKLQAEKTRLALAIQACESATSMSRPGSPRDVHAPAVPTKELECRARLGDAIDQDIADSSESDSPSEISLLFEHLEEPGSITKLNPLIDKVQTYLGQLTSTISELQEREKQKEDLKRWIETQRTVINDWKNKPTKLRPDGIKQDLATMNELLLSFGQRKQQLLTDFHSSDVSELENLLDALEVELCELIAQRQMHQELIEDYRQNLQGVNNWFDSLSKQIEAIDKGFWLHCQQKQSTLLEIKADFDENSPNKMDKVKTLAATIISIVNNLDSQLIEEQMKSLEKKYAEIQRRIHRKLEVIEIMQKVLDEMKSEINNAREWVKINLADLRKQEPIGFEVYKADDRLNALKSLLKETHNKTVLRDTILKRVNNMVNELEPSEKSHLENDLKI</sequence>
<evidence type="ECO:0000256" key="1">
    <source>
        <dbReference type="SAM" id="Coils"/>
    </source>
</evidence>
<comment type="caution">
    <text evidence="2">The sequence shown here is derived from an EMBL/GenBank/DDBJ whole genome shotgun (WGS) entry which is preliminary data.</text>
</comment>
<dbReference type="EMBL" id="JARQZJ010000126">
    <property type="protein sequence ID" value="KAK9890573.1"/>
    <property type="molecule type" value="Genomic_DNA"/>
</dbReference>
<accession>A0AAW1V671</accession>
<protein>
    <submittedName>
        <fullName evidence="2">Uncharacterized protein</fullName>
    </submittedName>
</protein>
<keyword evidence="1" id="KW-0175">Coiled coil</keyword>
<dbReference type="Proteomes" id="UP001431783">
    <property type="component" value="Unassembled WGS sequence"/>
</dbReference>
<evidence type="ECO:0000313" key="3">
    <source>
        <dbReference type="Proteomes" id="UP001431783"/>
    </source>
</evidence>
<dbReference type="SUPFAM" id="SSF46966">
    <property type="entry name" value="Spectrin repeat"/>
    <property type="match status" value="1"/>
</dbReference>
<reference evidence="2 3" key="1">
    <citation type="submission" date="2023-03" db="EMBL/GenBank/DDBJ databases">
        <title>Genome insight into feeding habits of ladybird beetles.</title>
        <authorList>
            <person name="Li H.-S."/>
            <person name="Huang Y.-H."/>
            <person name="Pang H."/>
        </authorList>
    </citation>
    <scope>NUCLEOTIDE SEQUENCE [LARGE SCALE GENOMIC DNA]</scope>
    <source>
        <strain evidence="2">SYSU_2023b</strain>
        <tissue evidence="2">Whole body</tissue>
    </source>
</reference>
<evidence type="ECO:0000313" key="2">
    <source>
        <dbReference type="EMBL" id="KAK9890573.1"/>
    </source>
</evidence>
<gene>
    <name evidence="2" type="ORF">WA026_011943</name>
</gene>
<name>A0AAW1V671_9CUCU</name>
<keyword evidence="3" id="KW-1185">Reference proteome</keyword>